<evidence type="ECO:0000259" key="1">
    <source>
        <dbReference type="PROSITE" id="PS50097"/>
    </source>
</evidence>
<comment type="caution">
    <text evidence="2">The sequence shown here is derived from an EMBL/GenBank/DDBJ whole genome shotgun (WGS) entry which is preliminary data.</text>
</comment>
<proteinExistence type="predicted"/>
<dbReference type="InterPro" id="IPR000210">
    <property type="entry name" value="BTB/POZ_dom"/>
</dbReference>
<gene>
    <name evidence="2" type="ORF">PENTCL1PPCAC_20037</name>
</gene>
<dbReference type="PROSITE" id="PS50097">
    <property type="entry name" value="BTB"/>
    <property type="match status" value="1"/>
</dbReference>
<organism evidence="2 3">
    <name type="scientific">Pristionchus entomophagus</name>
    <dbReference type="NCBI Taxonomy" id="358040"/>
    <lineage>
        <taxon>Eukaryota</taxon>
        <taxon>Metazoa</taxon>
        <taxon>Ecdysozoa</taxon>
        <taxon>Nematoda</taxon>
        <taxon>Chromadorea</taxon>
        <taxon>Rhabditida</taxon>
        <taxon>Rhabditina</taxon>
        <taxon>Diplogasteromorpha</taxon>
        <taxon>Diplogasteroidea</taxon>
        <taxon>Neodiplogasteridae</taxon>
        <taxon>Pristionchus</taxon>
    </lineage>
</organism>
<reference evidence="2" key="1">
    <citation type="submission" date="2023-10" db="EMBL/GenBank/DDBJ databases">
        <title>Genome assembly of Pristionchus species.</title>
        <authorList>
            <person name="Yoshida K."/>
            <person name="Sommer R.J."/>
        </authorList>
    </citation>
    <scope>NUCLEOTIDE SEQUENCE</scope>
    <source>
        <strain evidence="2">RS0144</strain>
    </source>
</reference>
<keyword evidence="3" id="KW-1185">Reference proteome</keyword>
<dbReference type="SMART" id="SM00225">
    <property type="entry name" value="BTB"/>
    <property type="match status" value="1"/>
</dbReference>
<dbReference type="PANTHER" id="PTHR22744:SF14">
    <property type="entry name" value="BTB DOMAIN-CONTAINING PROTEIN-RELATED"/>
    <property type="match status" value="1"/>
</dbReference>
<evidence type="ECO:0000313" key="2">
    <source>
        <dbReference type="EMBL" id="GMS97862.1"/>
    </source>
</evidence>
<dbReference type="Proteomes" id="UP001432027">
    <property type="component" value="Unassembled WGS sequence"/>
</dbReference>
<feature type="non-terminal residue" evidence="2">
    <location>
        <position position="1"/>
    </location>
</feature>
<dbReference type="SUPFAM" id="SSF54695">
    <property type="entry name" value="POZ domain"/>
    <property type="match status" value="1"/>
</dbReference>
<protein>
    <recommendedName>
        <fullName evidence="1">BTB domain-containing protein</fullName>
    </recommendedName>
</protein>
<feature type="domain" description="BTB" evidence="1">
    <location>
        <begin position="138"/>
        <end position="197"/>
    </location>
</feature>
<sequence length="297" mass="34174">FTITMPINKLQNGQTRSTTKRAGGLIWRMHVKRTHMFDEDYTLTATIDCDGQDSTKMWRTEAKMQLSFKLAKGSARSILQVSHSFASYKGDRNKFDLTSGKYTHYDSYCCPIEAILSIELESESFDRLPLLNAKSSIHDAIIMLDGNKISVHKKELSAQSIYFNRLFNGDLKKSKLDVFEIKDTNSEDFDESLKMMFGISSAPITEDNVIRYLTMADKFDLQIAKEQVENSLLSTDIISIHRKLLIAEEYKLEVLKSDVLRLYKKKENLLELRRSKEFEEVPESVKSVLFGYAFDLL</sequence>
<dbReference type="AlphaFoldDB" id="A0AAV5TUI1"/>
<dbReference type="Gene3D" id="3.30.710.10">
    <property type="entry name" value="Potassium Channel Kv1.1, Chain A"/>
    <property type="match status" value="1"/>
</dbReference>
<dbReference type="InterPro" id="IPR002083">
    <property type="entry name" value="MATH/TRAF_dom"/>
</dbReference>
<feature type="non-terminal residue" evidence="2">
    <location>
        <position position="297"/>
    </location>
</feature>
<dbReference type="Pfam" id="PF00917">
    <property type="entry name" value="MATH"/>
    <property type="match status" value="1"/>
</dbReference>
<dbReference type="Pfam" id="PF00651">
    <property type="entry name" value="BTB"/>
    <property type="match status" value="1"/>
</dbReference>
<evidence type="ECO:0000313" key="3">
    <source>
        <dbReference type="Proteomes" id="UP001432027"/>
    </source>
</evidence>
<dbReference type="PANTHER" id="PTHR22744">
    <property type="entry name" value="HELIX LOOP HELIX PROTEIN 21-RELATED"/>
    <property type="match status" value="1"/>
</dbReference>
<dbReference type="EMBL" id="BTSX01000004">
    <property type="protein sequence ID" value="GMS97862.1"/>
    <property type="molecule type" value="Genomic_DNA"/>
</dbReference>
<accession>A0AAV5TUI1</accession>
<dbReference type="InterPro" id="IPR011333">
    <property type="entry name" value="SKP1/BTB/POZ_sf"/>
</dbReference>
<name>A0AAV5TUI1_9BILA</name>